<dbReference type="PRINTS" id="PR00111">
    <property type="entry name" value="ABHYDROLASE"/>
</dbReference>
<dbReference type="PANTHER" id="PTHR43798:SF28">
    <property type="entry name" value="AB HYDROLASE-1 DOMAIN-CONTAINING PROTEIN"/>
    <property type="match status" value="1"/>
</dbReference>
<keyword evidence="3" id="KW-1185">Reference proteome</keyword>
<evidence type="ECO:0000259" key="1">
    <source>
        <dbReference type="Pfam" id="PF00561"/>
    </source>
</evidence>
<protein>
    <submittedName>
        <fullName evidence="2">Haloalkane dehalogenase</fullName>
        <ecNumber evidence="2">3.8.1.5</ecNumber>
    </submittedName>
</protein>
<dbReference type="InterPro" id="IPR050266">
    <property type="entry name" value="AB_hydrolase_sf"/>
</dbReference>
<evidence type="ECO:0000313" key="2">
    <source>
        <dbReference type="EMBL" id="QDT45212.1"/>
    </source>
</evidence>
<dbReference type="PANTHER" id="PTHR43798">
    <property type="entry name" value="MONOACYLGLYCEROL LIPASE"/>
    <property type="match status" value="1"/>
</dbReference>
<dbReference type="GO" id="GO:0016020">
    <property type="term" value="C:membrane"/>
    <property type="evidence" value="ECO:0007669"/>
    <property type="project" value="TreeGrafter"/>
</dbReference>
<organism evidence="2 3">
    <name type="scientific">Gimesia alba</name>
    <dbReference type="NCBI Taxonomy" id="2527973"/>
    <lineage>
        <taxon>Bacteria</taxon>
        <taxon>Pseudomonadati</taxon>
        <taxon>Planctomycetota</taxon>
        <taxon>Planctomycetia</taxon>
        <taxon>Planctomycetales</taxon>
        <taxon>Planctomycetaceae</taxon>
        <taxon>Gimesia</taxon>
    </lineage>
</organism>
<feature type="domain" description="AB hydrolase-1" evidence="1">
    <location>
        <begin position="25"/>
        <end position="133"/>
    </location>
</feature>
<keyword evidence="2" id="KW-0378">Hydrolase</keyword>
<sequence>MKEFIFPIENDWMYARHSVILPDQPTVLCIHGLGDSGLSFQELATQLCLHGMNVVIPDLLGYGRSSAAKDYSFDAHIARLWNLVDHLGLPQIVLVGHSMGGDIATRMCKELTERVTNFINIEGNLTEFGDWRVKRTHFGAEMGPIWGWVNHVG</sequence>
<name>A0A517RN21_9PLAN</name>
<dbReference type="Gene3D" id="3.40.50.1820">
    <property type="entry name" value="alpha/beta hydrolase"/>
    <property type="match status" value="1"/>
</dbReference>
<dbReference type="KEGG" id="gaz:Pan241w_53310"/>
<dbReference type="EMBL" id="CP036269">
    <property type="protein sequence ID" value="QDT45212.1"/>
    <property type="molecule type" value="Genomic_DNA"/>
</dbReference>
<dbReference type="OrthoDB" id="9797695at2"/>
<dbReference type="GO" id="GO:0018786">
    <property type="term" value="F:haloalkane dehalogenase activity"/>
    <property type="evidence" value="ECO:0007669"/>
    <property type="project" value="UniProtKB-EC"/>
</dbReference>
<dbReference type="EC" id="3.8.1.5" evidence="2"/>
<proteinExistence type="predicted"/>
<gene>
    <name evidence="2" type="primary">dhmA_2</name>
    <name evidence="2" type="ORF">Pan241w_53310</name>
</gene>
<evidence type="ECO:0000313" key="3">
    <source>
        <dbReference type="Proteomes" id="UP000317171"/>
    </source>
</evidence>
<dbReference type="RefSeq" id="WP_145221445.1">
    <property type="nucleotide sequence ID" value="NZ_CP036269.1"/>
</dbReference>
<dbReference type="AlphaFoldDB" id="A0A517RN21"/>
<accession>A0A517RN21</accession>
<dbReference type="InterPro" id="IPR000073">
    <property type="entry name" value="AB_hydrolase_1"/>
</dbReference>
<dbReference type="Proteomes" id="UP000317171">
    <property type="component" value="Chromosome"/>
</dbReference>
<dbReference type="InterPro" id="IPR029058">
    <property type="entry name" value="AB_hydrolase_fold"/>
</dbReference>
<dbReference type="Pfam" id="PF00561">
    <property type="entry name" value="Abhydrolase_1"/>
    <property type="match status" value="1"/>
</dbReference>
<dbReference type="SUPFAM" id="SSF53474">
    <property type="entry name" value="alpha/beta-Hydrolases"/>
    <property type="match status" value="1"/>
</dbReference>
<reference evidence="2 3" key="1">
    <citation type="submission" date="2019-02" db="EMBL/GenBank/DDBJ databases">
        <title>Deep-cultivation of Planctomycetes and their phenomic and genomic characterization uncovers novel biology.</title>
        <authorList>
            <person name="Wiegand S."/>
            <person name="Jogler M."/>
            <person name="Boedeker C."/>
            <person name="Pinto D."/>
            <person name="Vollmers J."/>
            <person name="Rivas-Marin E."/>
            <person name="Kohn T."/>
            <person name="Peeters S.H."/>
            <person name="Heuer A."/>
            <person name="Rast P."/>
            <person name="Oberbeckmann S."/>
            <person name="Bunk B."/>
            <person name="Jeske O."/>
            <person name="Meyerdierks A."/>
            <person name="Storesund J.E."/>
            <person name="Kallscheuer N."/>
            <person name="Luecker S."/>
            <person name="Lage O.M."/>
            <person name="Pohl T."/>
            <person name="Merkel B.J."/>
            <person name="Hornburger P."/>
            <person name="Mueller R.-W."/>
            <person name="Bruemmer F."/>
            <person name="Labrenz M."/>
            <person name="Spormann A.M."/>
            <person name="Op den Camp H."/>
            <person name="Overmann J."/>
            <person name="Amann R."/>
            <person name="Jetten M.S.M."/>
            <person name="Mascher T."/>
            <person name="Medema M.H."/>
            <person name="Devos D.P."/>
            <person name="Kaster A.-K."/>
            <person name="Ovreas L."/>
            <person name="Rohde M."/>
            <person name="Galperin M.Y."/>
            <person name="Jogler C."/>
        </authorList>
    </citation>
    <scope>NUCLEOTIDE SEQUENCE [LARGE SCALE GENOMIC DNA]</scope>
    <source>
        <strain evidence="2 3">Pan241w</strain>
    </source>
</reference>